<dbReference type="SFLD" id="SFLDG01123">
    <property type="entry name" value="methyltransferase_(Class_B)"/>
    <property type="match status" value="1"/>
</dbReference>
<dbReference type="Proteomes" id="UP000316095">
    <property type="component" value="Unassembled WGS sequence"/>
</dbReference>
<dbReference type="EMBL" id="SJPG01000001">
    <property type="protein sequence ID" value="TWT63610.1"/>
    <property type="molecule type" value="Genomic_DNA"/>
</dbReference>
<dbReference type="Pfam" id="PF02310">
    <property type="entry name" value="B12-binding"/>
    <property type="match status" value="1"/>
</dbReference>
<evidence type="ECO:0000313" key="10">
    <source>
        <dbReference type="Proteomes" id="UP000316095"/>
    </source>
</evidence>
<dbReference type="InterPro" id="IPR036724">
    <property type="entry name" value="Cobalamin-bd_sf"/>
</dbReference>
<dbReference type="PANTHER" id="PTHR43409">
    <property type="entry name" value="ANAEROBIC MAGNESIUM-PROTOPORPHYRIN IX MONOMETHYL ESTER CYCLASE-RELATED"/>
    <property type="match status" value="1"/>
</dbReference>
<comment type="cofactor">
    <cofactor evidence="1">
        <name>[4Fe-4S] cluster</name>
        <dbReference type="ChEBI" id="CHEBI:49883"/>
    </cofactor>
</comment>
<dbReference type="InterPro" id="IPR006158">
    <property type="entry name" value="Cobalamin-bd"/>
</dbReference>
<proteinExistence type="predicted"/>
<keyword evidence="2" id="KW-0949">S-adenosyl-L-methionine</keyword>
<dbReference type="Gene3D" id="3.80.30.20">
    <property type="entry name" value="tm_1862 like domain"/>
    <property type="match status" value="1"/>
</dbReference>
<dbReference type="InterPro" id="IPR051198">
    <property type="entry name" value="BchE-like"/>
</dbReference>
<comment type="caution">
    <text evidence="9">The sequence shown here is derived from an EMBL/GenBank/DDBJ whole genome shotgun (WGS) entry which is preliminary data.</text>
</comment>
<sequence>MAEIVLTTQNARYWHSAFGLRYLLANLQELQARATLLEFGIKDATNEVLEAILSEQPVIVGIGVYIWNIEQATKLVADLKQVAPELIIVLGGPEVSYEWDDLPIVAQADYLITGEGDIAFRELCRDLLAGRKPLEKVIPAGIPPLAEVQLPYELYTTEDIEHRVLYVEASRGCPFTCEFCLSSLEIPVRQFDIDQFLAQMQNLFDRGARQFKFVDRTFNLNMRFGQSILQFFLDRYEPGLFLHFEMIPDRLPESLREMIMQFPPGVLQFEIGVQTFNPEVGKLISRKQNVDKLEDNFRFLRQQTGVHIHADLIVGLPGETLDSFGAGFDRLVGLNPQEIQVGILKRLRGTPITRHDTEWEMRYSPHPPYEILSNRLLDFATMQRMRRFARYWDLIANSGNFTETCAAIWEQTDSPFTEFLRLTDWLYQQIERTHAIPLPRLAELLFNFLTQVQQLDPQSIAERIWQDYTRGGREDRPQFLRKFDLPLPPQKKKKQSKTPTRQARHVAVQE</sequence>
<dbReference type="GO" id="GO:0016740">
    <property type="term" value="F:transferase activity"/>
    <property type="evidence" value="ECO:0007669"/>
    <property type="project" value="UniProtKB-KW"/>
</dbReference>
<keyword evidence="9" id="KW-0808">Transferase</keyword>
<evidence type="ECO:0000256" key="1">
    <source>
        <dbReference type="ARBA" id="ARBA00001966"/>
    </source>
</evidence>
<evidence type="ECO:0000256" key="2">
    <source>
        <dbReference type="ARBA" id="ARBA00022691"/>
    </source>
</evidence>
<dbReference type="Gene3D" id="3.40.50.280">
    <property type="entry name" value="Cobalamin-binding domain"/>
    <property type="match status" value="1"/>
</dbReference>
<dbReference type="GO" id="GO:0051539">
    <property type="term" value="F:4 iron, 4 sulfur cluster binding"/>
    <property type="evidence" value="ECO:0007669"/>
    <property type="project" value="UniProtKB-KW"/>
</dbReference>
<evidence type="ECO:0000256" key="5">
    <source>
        <dbReference type="ARBA" id="ARBA00023014"/>
    </source>
</evidence>
<dbReference type="PROSITE" id="PS51332">
    <property type="entry name" value="B12_BINDING"/>
    <property type="match status" value="1"/>
</dbReference>
<keyword evidence="4" id="KW-0408">Iron</keyword>
<dbReference type="Pfam" id="PF04055">
    <property type="entry name" value="Radical_SAM"/>
    <property type="match status" value="1"/>
</dbReference>
<feature type="domain" description="B12-binding" evidence="7">
    <location>
        <begin position="2"/>
        <end position="134"/>
    </location>
</feature>
<name>A0A5C5XKZ6_9PLAN</name>
<dbReference type="SUPFAM" id="SSF52242">
    <property type="entry name" value="Cobalamin (vitamin B12)-binding domain"/>
    <property type="match status" value="1"/>
</dbReference>
<dbReference type="SUPFAM" id="SSF102114">
    <property type="entry name" value="Radical SAM enzymes"/>
    <property type="match status" value="1"/>
</dbReference>
<keyword evidence="9" id="KW-0687">Ribonucleoprotein</keyword>
<dbReference type="SMART" id="SM00729">
    <property type="entry name" value="Elp3"/>
    <property type="match status" value="1"/>
</dbReference>
<dbReference type="GO" id="GO:0005829">
    <property type="term" value="C:cytosol"/>
    <property type="evidence" value="ECO:0007669"/>
    <property type="project" value="TreeGrafter"/>
</dbReference>
<dbReference type="InterPro" id="IPR058240">
    <property type="entry name" value="rSAM_sf"/>
</dbReference>
<accession>A0A5C5XKZ6</accession>
<dbReference type="SFLD" id="SFLDS00029">
    <property type="entry name" value="Radical_SAM"/>
    <property type="match status" value="1"/>
</dbReference>
<dbReference type="RefSeq" id="WP_146505338.1">
    <property type="nucleotide sequence ID" value="NZ_SJPG01000001.1"/>
</dbReference>
<feature type="domain" description="Radical SAM core" evidence="8">
    <location>
        <begin position="159"/>
        <end position="389"/>
    </location>
</feature>
<evidence type="ECO:0000256" key="3">
    <source>
        <dbReference type="ARBA" id="ARBA00022723"/>
    </source>
</evidence>
<dbReference type="GO" id="GO:0005840">
    <property type="term" value="C:ribosome"/>
    <property type="evidence" value="ECO:0007669"/>
    <property type="project" value="UniProtKB-KW"/>
</dbReference>
<dbReference type="InterPro" id="IPR034466">
    <property type="entry name" value="Methyltransferase_Class_B"/>
</dbReference>
<dbReference type="InterPro" id="IPR007197">
    <property type="entry name" value="rSAM"/>
</dbReference>
<evidence type="ECO:0000259" key="8">
    <source>
        <dbReference type="PROSITE" id="PS51918"/>
    </source>
</evidence>
<dbReference type="PANTHER" id="PTHR43409:SF16">
    <property type="entry name" value="SLR0320 PROTEIN"/>
    <property type="match status" value="1"/>
</dbReference>
<dbReference type="SFLD" id="SFLDG01082">
    <property type="entry name" value="B12-binding_domain_containing"/>
    <property type="match status" value="1"/>
</dbReference>
<dbReference type="EC" id="2.-.-.-" evidence="9"/>
<dbReference type="OrthoDB" id="9806827at2"/>
<evidence type="ECO:0000256" key="6">
    <source>
        <dbReference type="SAM" id="MobiDB-lite"/>
    </source>
</evidence>
<keyword evidence="10" id="KW-1185">Reference proteome</keyword>
<evidence type="ECO:0000259" key="7">
    <source>
        <dbReference type="PROSITE" id="PS51332"/>
    </source>
</evidence>
<keyword evidence="3" id="KW-0479">Metal-binding</keyword>
<dbReference type="GO" id="GO:0046872">
    <property type="term" value="F:metal ion binding"/>
    <property type="evidence" value="ECO:0007669"/>
    <property type="project" value="UniProtKB-KW"/>
</dbReference>
<dbReference type="InterPro" id="IPR023404">
    <property type="entry name" value="rSAM_horseshoe"/>
</dbReference>
<dbReference type="Pfam" id="PF13311">
    <property type="entry name" value="DUF4080"/>
    <property type="match status" value="1"/>
</dbReference>
<dbReference type="CDD" id="cd02068">
    <property type="entry name" value="radical_SAM_B12_BD"/>
    <property type="match status" value="1"/>
</dbReference>
<keyword evidence="5" id="KW-0411">Iron-sulfur</keyword>
<keyword evidence="9" id="KW-0689">Ribosomal protein</keyword>
<dbReference type="GO" id="GO:0031419">
    <property type="term" value="F:cobalamin binding"/>
    <property type="evidence" value="ECO:0007669"/>
    <property type="project" value="InterPro"/>
</dbReference>
<protein>
    <submittedName>
        <fullName evidence="9">Ribosomal protein S12 methylthiotransferase RimO</fullName>
        <ecNumber evidence="9">2.-.-.-</ecNumber>
    </submittedName>
</protein>
<evidence type="ECO:0000256" key="4">
    <source>
        <dbReference type="ARBA" id="ARBA00023004"/>
    </source>
</evidence>
<organism evidence="9 10">
    <name type="scientific">Rubinisphaera italica</name>
    <dbReference type="NCBI Taxonomy" id="2527969"/>
    <lineage>
        <taxon>Bacteria</taxon>
        <taxon>Pseudomonadati</taxon>
        <taxon>Planctomycetota</taxon>
        <taxon>Planctomycetia</taxon>
        <taxon>Planctomycetales</taxon>
        <taxon>Planctomycetaceae</taxon>
        <taxon>Rubinisphaera</taxon>
    </lineage>
</organism>
<gene>
    <name evidence="9" type="primary">rimO_2</name>
    <name evidence="9" type="ORF">Pan54_43640</name>
</gene>
<feature type="region of interest" description="Disordered" evidence="6">
    <location>
        <begin position="486"/>
        <end position="510"/>
    </location>
</feature>
<dbReference type="InterPro" id="IPR006638">
    <property type="entry name" value="Elp3/MiaA/NifB-like_rSAM"/>
</dbReference>
<evidence type="ECO:0000313" key="9">
    <source>
        <dbReference type="EMBL" id="TWT63610.1"/>
    </source>
</evidence>
<dbReference type="AlphaFoldDB" id="A0A5C5XKZ6"/>
<dbReference type="InterPro" id="IPR025288">
    <property type="entry name" value="DUF4080"/>
</dbReference>
<reference evidence="9 10" key="1">
    <citation type="submission" date="2019-02" db="EMBL/GenBank/DDBJ databases">
        <title>Deep-cultivation of Planctomycetes and their phenomic and genomic characterization uncovers novel biology.</title>
        <authorList>
            <person name="Wiegand S."/>
            <person name="Jogler M."/>
            <person name="Boedeker C."/>
            <person name="Pinto D."/>
            <person name="Vollmers J."/>
            <person name="Rivas-Marin E."/>
            <person name="Kohn T."/>
            <person name="Peeters S.H."/>
            <person name="Heuer A."/>
            <person name="Rast P."/>
            <person name="Oberbeckmann S."/>
            <person name="Bunk B."/>
            <person name="Jeske O."/>
            <person name="Meyerdierks A."/>
            <person name="Storesund J.E."/>
            <person name="Kallscheuer N."/>
            <person name="Luecker S."/>
            <person name="Lage O.M."/>
            <person name="Pohl T."/>
            <person name="Merkel B.J."/>
            <person name="Hornburger P."/>
            <person name="Mueller R.-W."/>
            <person name="Bruemmer F."/>
            <person name="Labrenz M."/>
            <person name="Spormann A.M."/>
            <person name="Op Den Camp H."/>
            <person name="Overmann J."/>
            <person name="Amann R."/>
            <person name="Jetten M.S.M."/>
            <person name="Mascher T."/>
            <person name="Medema M.H."/>
            <person name="Devos D.P."/>
            <person name="Kaster A.-K."/>
            <person name="Ovreas L."/>
            <person name="Rohde M."/>
            <person name="Galperin M.Y."/>
            <person name="Jogler C."/>
        </authorList>
    </citation>
    <scope>NUCLEOTIDE SEQUENCE [LARGE SCALE GENOMIC DNA]</scope>
    <source>
        <strain evidence="9 10">Pan54</strain>
    </source>
</reference>
<dbReference type="PROSITE" id="PS51918">
    <property type="entry name" value="RADICAL_SAM"/>
    <property type="match status" value="1"/>
</dbReference>